<dbReference type="Pfam" id="PF00591">
    <property type="entry name" value="Glycos_transf_3"/>
    <property type="match status" value="1"/>
</dbReference>
<dbReference type="NCBIfam" id="NF004490">
    <property type="entry name" value="PRK05820.1"/>
    <property type="match status" value="1"/>
</dbReference>
<dbReference type="SUPFAM" id="SSF52418">
    <property type="entry name" value="Nucleoside phosphorylase/phosphoribosyltransferase catalytic domain"/>
    <property type="match status" value="1"/>
</dbReference>
<dbReference type="InterPro" id="IPR000053">
    <property type="entry name" value="Thymidine/pyrmidine_PPase"/>
</dbReference>
<dbReference type="PANTHER" id="PTHR10515">
    <property type="entry name" value="THYMIDINE PHOSPHORYLASE"/>
    <property type="match status" value="1"/>
</dbReference>
<dbReference type="InterPro" id="IPR000312">
    <property type="entry name" value="Glycosyl_Trfase_fam3"/>
</dbReference>
<comment type="function">
    <text evidence="8">The enzymes which catalyze the reversible phosphorolysis of pyrimidine nucleosides are involved in the degradation of these compounds and in their utilization as carbon and energy sources, or in the rescue of pyrimidine bases for nucleotide synthesis.</text>
</comment>
<dbReference type="GO" id="GO:0046104">
    <property type="term" value="P:thymidine metabolic process"/>
    <property type="evidence" value="ECO:0007669"/>
    <property type="project" value="UniProtKB-UniRule"/>
</dbReference>
<dbReference type="InterPro" id="IPR017872">
    <property type="entry name" value="Pyrmidine_PPase_CS"/>
</dbReference>
<dbReference type="InterPro" id="IPR035902">
    <property type="entry name" value="Nuc_phospho_transferase"/>
</dbReference>
<evidence type="ECO:0000256" key="4">
    <source>
        <dbReference type="ARBA" id="ARBA00022676"/>
    </source>
</evidence>
<proteinExistence type="inferred from homology"/>
<evidence type="ECO:0000256" key="8">
    <source>
        <dbReference type="HAMAP-Rule" id="MF_01628"/>
    </source>
</evidence>
<dbReference type="PANTHER" id="PTHR10515:SF0">
    <property type="entry name" value="THYMIDINE PHOSPHORYLASE"/>
    <property type="match status" value="1"/>
</dbReference>
<dbReference type="InterPro" id="IPR036566">
    <property type="entry name" value="PYNP-like_C_sf"/>
</dbReference>
<dbReference type="Gene3D" id="3.40.1030.10">
    <property type="entry name" value="Nucleoside phosphorylase/phosphoribosyltransferase catalytic domain"/>
    <property type="match status" value="1"/>
</dbReference>
<comment type="subunit">
    <text evidence="2 8">Homodimer.</text>
</comment>
<dbReference type="InterPro" id="IPR002915">
    <property type="entry name" value="DeoC/FbaB/LacD_aldolase"/>
</dbReference>
<accession>A0A212JAV8</accession>
<dbReference type="SMART" id="SM01133">
    <property type="entry name" value="DeoC"/>
    <property type="match status" value="1"/>
</dbReference>
<dbReference type="PROSITE" id="PS00647">
    <property type="entry name" value="THYMID_PHOSPHORYLASE"/>
    <property type="match status" value="1"/>
</dbReference>
<dbReference type="Gene3D" id="1.20.970.10">
    <property type="entry name" value="Transferase, Pyrimidine Nucleoside Phosphorylase, Chain C"/>
    <property type="match status" value="1"/>
</dbReference>
<dbReference type="InterPro" id="IPR013465">
    <property type="entry name" value="Thymidine_Pase"/>
</dbReference>
<dbReference type="EC" id="2.4.2.4" evidence="3 8"/>
<comment type="similarity">
    <text evidence="1 8">Belongs to the thymidine/pyrimidine-nucleoside phosphorylase family.</text>
</comment>
<dbReference type="Pfam" id="PF01791">
    <property type="entry name" value="DeoC"/>
    <property type="match status" value="1"/>
</dbReference>
<gene>
    <name evidence="8" type="primary">deoA</name>
    <name evidence="10" type="ORF">KL86APRO_10780</name>
</gene>
<evidence type="ECO:0000313" key="10">
    <source>
        <dbReference type="EMBL" id="SBV96603.1"/>
    </source>
</evidence>
<comment type="pathway">
    <text evidence="8">Pyrimidine metabolism; dTMP biosynthesis via salvage pathway; dTMP from thymine: step 1/2.</text>
</comment>
<dbReference type="NCBIfam" id="TIGR02643">
    <property type="entry name" value="T_phosphoryl"/>
    <property type="match status" value="1"/>
</dbReference>
<dbReference type="InterPro" id="IPR018090">
    <property type="entry name" value="Pyrmidine_PPas_bac/euk"/>
</dbReference>
<evidence type="ECO:0000256" key="3">
    <source>
        <dbReference type="ARBA" id="ARBA00011892"/>
    </source>
</evidence>
<dbReference type="UniPathway" id="UPA00578">
    <property type="reaction ID" value="UER00638"/>
</dbReference>
<dbReference type="NCBIfam" id="TIGR00126">
    <property type="entry name" value="deoC"/>
    <property type="match status" value="1"/>
</dbReference>
<dbReference type="SUPFAM" id="SSF54680">
    <property type="entry name" value="Pyrimidine nucleoside phosphorylase C-terminal domain"/>
    <property type="match status" value="1"/>
</dbReference>
<keyword evidence="4 8" id="KW-0328">Glycosyltransferase</keyword>
<dbReference type="Pfam" id="PF02885">
    <property type="entry name" value="Glycos_trans_3N"/>
    <property type="match status" value="1"/>
</dbReference>
<organism evidence="10">
    <name type="scientific">uncultured Alphaproteobacteria bacterium</name>
    <dbReference type="NCBI Taxonomy" id="91750"/>
    <lineage>
        <taxon>Bacteria</taxon>
        <taxon>Pseudomonadati</taxon>
        <taxon>Pseudomonadota</taxon>
        <taxon>Alphaproteobacteria</taxon>
        <taxon>environmental samples</taxon>
    </lineage>
</organism>
<evidence type="ECO:0000259" key="9">
    <source>
        <dbReference type="SMART" id="SM00941"/>
    </source>
</evidence>
<evidence type="ECO:0000256" key="6">
    <source>
        <dbReference type="ARBA" id="ARBA00023270"/>
    </source>
</evidence>
<dbReference type="InterPro" id="IPR013785">
    <property type="entry name" value="Aldolase_TIM"/>
</dbReference>
<evidence type="ECO:0000256" key="2">
    <source>
        <dbReference type="ARBA" id="ARBA00011738"/>
    </source>
</evidence>
<evidence type="ECO:0000256" key="7">
    <source>
        <dbReference type="ARBA" id="ARBA00048550"/>
    </source>
</evidence>
<dbReference type="InterPro" id="IPR017459">
    <property type="entry name" value="Glycosyl_Trfase_fam3_N_dom"/>
</dbReference>
<dbReference type="Pfam" id="PF07831">
    <property type="entry name" value="PYNP_C"/>
    <property type="match status" value="1"/>
</dbReference>
<reference evidence="10" key="1">
    <citation type="submission" date="2016-04" db="EMBL/GenBank/DDBJ databases">
        <authorList>
            <person name="Evans L.H."/>
            <person name="Alamgir A."/>
            <person name="Owens N."/>
            <person name="Weber N.D."/>
            <person name="Virtaneva K."/>
            <person name="Barbian K."/>
            <person name="Babar A."/>
            <person name="Rosenke K."/>
        </authorList>
    </citation>
    <scope>NUCLEOTIDE SEQUENCE</scope>
    <source>
        <strain evidence="10">86</strain>
    </source>
</reference>
<feature type="domain" description="Pyrimidine nucleoside phosphorylase C-terminal" evidence="9">
    <location>
        <begin position="607"/>
        <end position="679"/>
    </location>
</feature>
<dbReference type="NCBIfam" id="TIGR02644">
    <property type="entry name" value="Y_phosphoryl"/>
    <property type="match status" value="1"/>
</dbReference>
<dbReference type="SUPFAM" id="SSF47648">
    <property type="entry name" value="Nucleoside phosphorylase/phosphoribosyltransferase N-terminal domain"/>
    <property type="match status" value="1"/>
</dbReference>
<dbReference type="InterPro" id="IPR011343">
    <property type="entry name" value="DeoC"/>
</dbReference>
<evidence type="ECO:0000256" key="5">
    <source>
        <dbReference type="ARBA" id="ARBA00022679"/>
    </source>
</evidence>
<keyword evidence="5 8" id="KW-0808">Transferase</keyword>
<dbReference type="FunFam" id="3.40.1030.10:FF:000003">
    <property type="entry name" value="Pyrimidine-nucleoside phosphorylase"/>
    <property type="match status" value="1"/>
</dbReference>
<dbReference type="Gene3D" id="3.20.20.70">
    <property type="entry name" value="Aldolase class I"/>
    <property type="match status" value="1"/>
</dbReference>
<dbReference type="HAMAP" id="MF_01628">
    <property type="entry name" value="Thymid_phosp"/>
    <property type="match status" value="1"/>
</dbReference>
<keyword evidence="6" id="KW-0704">Schiff base</keyword>
<dbReference type="GO" id="GO:0004139">
    <property type="term" value="F:deoxyribose-phosphate aldolase activity"/>
    <property type="evidence" value="ECO:0007669"/>
    <property type="project" value="UniProtKB-UniRule"/>
</dbReference>
<comment type="catalytic activity">
    <reaction evidence="7 8">
        <text>thymidine + phosphate = 2-deoxy-alpha-D-ribose 1-phosphate + thymine</text>
        <dbReference type="Rhea" id="RHEA:16037"/>
        <dbReference type="ChEBI" id="CHEBI:17748"/>
        <dbReference type="ChEBI" id="CHEBI:17821"/>
        <dbReference type="ChEBI" id="CHEBI:43474"/>
        <dbReference type="ChEBI" id="CHEBI:57259"/>
        <dbReference type="EC" id="2.4.2.4"/>
    </reaction>
</comment>
<sequence>MSLTRKDWARRVLSLIDLTNLDPEADDAAIIALCEKALDAPVPPAGVCVPPRQALVPVVVLRHSGIRPVTVANFPEGRSNASLAAFEVLRAVNDGVEEVDVVFPYADWLKGNHEACAEFVSACKSACGVLAKLKVILETGAFPDPAGIGEAARAAIAAGADFIKTSTGKIAVGATPEAAEAMLAAIRETGGTCGFKVSGGVRSLDQAVAYVRLAERTMGAEWVTPDRFRIGASGLLDELAAILAADDDAVLGEADGPRRALPQETIAKKRDGGQLDDAEIADFVAGLADGSVADAQAAAFAMAVLFRDLSDAECRALTLAMRDSGRVLDWRAMGLGDVPVIDKHSTGGIGDKVSLILAPLVAACGVHVPMISGRGLGHTGGTLDKLSSVPGYDVAPSVETFAAVVRRVGCAVIGQTDDLAPADRRLYAIRDVSATVESLPLIVASILSKKLAAGLDGLVLDVKTGSGAFMVDPADAEALARRLVTVAKQAGLPTRALITDMNQALGSTVGNALEVAEAVAFLRAERRDPRLEEVTLALGVEMLGLVGIDAATASRKLRLALDGGRAAETFARMVAALGGPLDFVDNAGAYLDDAPVVTEVRAETAGFVAAIDAKRLGLALVDLGGGRTRPDRGVDVAVGLSEVLGVGAAADAPLCRIHARDAAAAARAAERVRAAFTISERPVAAPPVLHGRIVA</sequence>
<dbReference type="GO" id="GO:0009264">
    <property type="term" value="P:deoxyribonucleotide catabolic process"/>
    <property type="evidence" value="ECO:0007669"/>
    <property type="project" value="UniProtKB-UniRule"/>
</dbReference>
<dbReference type="Gene3D" id="3.90.1170.30">
    <property type="entry name" value="Pyrimidine nucleoside phosphorylase-like, C-terminal domain"/>
    <property type="match status" value="1"/>
</dbReference>
<dbReference type="EMBL" id="FLUO01000001">
    <property type="protein sequence ID" value="SBV96603.1"/>
    <property type="molecule type" value="Genomic_DNA"/>
</dbReference>
<dbReference type="GO" id="GO:0009032">
    <property type="term" value="F:thymidine phosphorylase activity"/>
    <property type="evidence" value="ECO:0007669"/>
    <property type="project" value="UniProtKB-UniRule"/>
</dbReference>
<dbReference type="AlphaFoldDB" id="A0A212JAV8"/>
<dbReference type="GO" id="GO:0005829">
    <property type="term" value="C:cytosol"/>
    <property type="evidence" value="ECO:0007669"/>
    <property type="project" value="TreeGrafter"/>
</dbReference>
<protein>
    <recommendedName>
        <fullName evidence="3 8">Thymidine phosphorylase</fullName>
        <ecNumber evidence="3 8">2.4.2.4</ecNumber>
    </recommendedName>
    <alternativeName>
        <fullName evidence="8">TdRPase</fullName>
    </alternativeName>
</protein>
<dbReference type="SMART" id="SM00941">
    <property type="entry name" value="PYNP_C"/>
    <property type="match status" value="1"/>
</dbReference>
<dbReference type="InterPro" id="IPR013102">
    <property type="entry name" value="PYNP_C"/>
</dbReference>
<dbReference type="SUPFAM" id="SSF51569">
    <property type="entry name" value="Aldolase"/>
    <property type="match status" value="1"/>
</dbReference>
<evidence type="ECO:0000256" key="1">
    <source>
        <dbReference type="ARBA" id="ARBA00006915"/>
    </source>
</evidence>
<dbReference type="InterPro" id="IPR036320">
    <property type="entry name" value="Glycosyl_Trfase_fam3_N_dom_sf"/>
</dbReference>
<dbReference type="GO" id="GO:0006206">
    <property type="term" value="P:pyrimidine nucleobase metabolic process"/>
    <property type="evidence" value="ECO:0007669"/>
    <property type="project" value="InterPro"/>
</dbReference>
<dbReference type="GO" id="GO:0004645">
    <property type="term" value="F:1,4-alpha-oligoglucan phosphorylase activity"/>
    <property type="evidence" value="ECO:0007669"/>
    <property type="project" value="InterPro"/>
</dbReference>
<name>A0A212JAV8_9PROT</name>